<dbReference type="Proteomes" id="UP000887566">
    <property type="component" value="Unplaced"/>
</dbReference>
<accession>A0A914VSR0</accession>
<evidence type="ECO:0000256" key="1">
    <source>
        <dbReference type="SAM" id="MobiDB-lite"/>
    </source>
</evidence>
<organism evidence="2 3">
    <name type="scientific">Plectus sambesii</name>
    <dbReference type="NCBI Taxonomy" id="2011161"/>
    <lineage>
        <taxon>Eukaryota</taxon>
        <taxon>Metazoa</taxon>
        <taxon>Ecdysozoa</taxon>
        <taxon>Nematoda</taxon>
        <taxon>Chromadorea</taxon>
        <taxon>Plectida</taxon>
        <taxon>Plectina</taxon>
        <taxon>Plectoidea</taxon>
        <taxon>Plectidae</taxon>
        <taxon>Plectus</taxon>
    </lineage>
</organism>
<name>A0A914VSR0_9BILA</name>
<feature type="compositionally biased region" description="Basic and acidic residues" evidence="1">
    <location>
        <begin position="77"/>
        <end position="92"/>
    </location>
</feature>
<proteinExistence type="predicted"/>
<feature type="compositionally biased region" description="Low complexity" evidence="1">
    <location>
        <begin position="63"/>
        <end position="76"/>
    </location>
</feature>
<dbReference type="WBParaSite" id="PSAMB.scaffold23334size436.g38871.t1">
    <property type="protein sequence ID" value="PSAMB.scaffold23334size436.g38871.t1"/>
    <property type="gene ID" value="PSAMB.scaffold23334size436.g38871"/>
</dbReference>
<dbReference type="AlphaFoldDB" id="A0A914VSR0"/>
<reference evidence="3" key="1">
    <citation type="submission" date="2022-11" db="UniProtKB">
        <authorList>
            <consortium name="WormBaseParasite"/>
        </authorList>
    </citation>
    <scope>IDENTIFICATION</scope>
</reference>
<evidence type="ECO:0000313" key="2">
    <source>
        <dbReference type="Proteomes" id="UP000887566"/>
    </source>
</evidence>
<protein>
    <submittedName>
        <fullName evidence="3">Uncharacterized protein</fullName>
    </submittedName>
</protein>
<keyword evidence="2" id="KW-1185">Reference proteome</keyword>
<feature type="region of interest" description="Disordered" evidence="1">
    <location>
        <begin position="48"/>
        <end position="99"/>
    </location>
</feature>
<sequence>MNGVKIEESDGATTLTLDTNIFDSRAVSVVAQNASGSDEANALLTVESSAAPEEAMEVDSQVAEELQPEAAAPAEAKQAEEPEKLDKADKEPAVVTKPVIKKPLQDQKVQEGDLAHFEAVIENADTVT</sequence>
<evidence type="ECO:0000313" key="3">
    <source>
        <dbReference type="WBParaSite" id="PSAMB.scaffold23334size436.g38871.t1"/>
    </source>
</evidence>